<sequence length="693" mass="77110">MKKISFLILLALALFFTLMGCREEDLYVQKSESTQLSSTEDIHKRYQSSFESHLTVQKNLKKIQITNSLQKASAKINQNAVAKVQFADIHIYEKVIDTEKNVTTYSLPLITYTSSTPYFLKHLITVENGIEKSGFIKIIPSQPYTVNTEALDNFTGTVQILYDDLSVFSSSTFVNGVGQTTSTGGANSSALSKFECWNTVNIIVHGCTRGDNHPPGTKCDNGQVSDGYYEITTMMSCGEVDQHLSAPPGFAVMMGGGGGMSMNFYNLLYHPDFLYLDYVSQPESANILGMLAVLAYNGTFTISEVNEKVGIFFNNPQLLNDFNDLQLTINNNAGTSGMAGVFDPRIVKLMQNLFDNPTQQNADFTSWATQFYMQNPSSITNHFSQHPEDLEKILFKGLNYNKISDVAFANKFALAFTEILIAEKNNTVSQVNVQDPTWSLAKEYMIYLIKQNAASAVKYGRVIYEHASQYFTQHPNSLQKVNSFLEYLKAGVESEAQVITNPKYMKWTDVLLCWLFELGDFPVNNTTGFTLPTIGFSGSDYTISGITTPYIISMRHLTAHKMKNGIPDVNSVLDLKRIAIDNIQNGVLTPVNGEWVFGSDATVDTITKLDGMQFCLGSYRTDVYITPLGNNQYKLTYIIKNKTGWQSGTRGLNDYNGNPLDDSIIPDKPRGTGVHLGGTIGETFGWYEIITVP</sequence>
<accession>A0A848N2C0</accession>
<name>A0A848N2C0_9FLAO</name>
<gene>
    <name evidence="1" type="ORF">HIO71_01275</name>
</gene>
<dbReference type="RefSeq" id="WP_169320019.1">
    <property type="nucleotide sequence ID" value="NZ_JABCJF010000001.1"/>
</dbReference>
<evidence type="ECO:0000313" key="2">
    <source>
        <dbReference type="Proteomes" id="UP000548067"/>
    </source>
</evidence>
<evidence type="ECO:0000313" key="1">
    <source>
        <dbReference type="EMBL" id="NMR32830.1"/>
    </source>
</evidence>
<organism evidence="1 2">
    <name type="scientific">Chryseobacterium aquaticum</name>
    <dbReference type="NCBI Taxonomy" id="452084"/>
    <lineage>
        <taxon>Bacteria</taxon>
        <taxon>Pseudomonadati</taxon>
        <taxon>Bacteroidota</taxon>
        <taxon>Flavobacteriia</taxon>
        <taxon>Flavobacteriales</taxon>
        <taxon>Weeksellaceae</taxon>
        <taxon>Chryseobacterium group</taxon>
        <taxon>Chryseobacterium</taxon>
    </lineage>
</organism>
<comment type="caution">
    <text evidence="1">The sequence shown here is derived from an EMBL/GenBank/DDBJ whole genome shotgun (WGS) entry which is preliminary data.</text>
</comment>
<protein>
    <submittedName>
        <fullName evidence="1">Uncharacterized protein</fullName>
    </submittedName>
</protein>
<dbReference type="EMBL" id="JABCJF010000001">
    <property type="protein sequence ID" value="NMR32830.1"/>
    <property type="molecule type" value="Genomic_DNA"/>
</dbReference>
<dbReference type="AlphaFoldDB" id="A0A848N2C0"/>
<dbReference type="PROSITE" id="PS51257">
    <property type="entry name" value="PROKAR_LIPOPROTEIN"/>
    <property type="match status" value="1"/>
</dbReference>
<dbReference type="Proteomes" id="UP000548067">
    <property type="component" value="Unassembled WGS sequence"/>
</dbReference>
<proteinExistence type="predicted"/>
<reference evidence="1 2" key="1">
    <citation type="submission" date="2020-04" db="EMBL/GenBank/DDBJ databases">
        <title>Genome analysis and antimicrobial resistance characteristics of Chryseobacterium aquaticum isolated from farmed salmonids.</title>
        <authorList>
            <person name="Saticioglu I.B."/>
            <person name="Duman M."/>
            <person name="Altun S."/>
        </authorList>
    </citation>
    <scope>NUCLEOTIDE SEQUENCE [LARGE SCALE GENOMIC DNA]</scope>
    <source>
        <strain evidence="1 2">C-174</strain>
    </source>
</reference>